<dbReference type="AlphaFoldDB" id="A0A8K0IXE0"/>
<keyword evidence="3" id="KW-1185">Reference proteome</keyword>
<feature type="compositionally biased region" description="Basic and acidic residues" evidence="1">
    <location>
        <begin position="105"/>
        <end position="116"/>
    </location>
</feature>
<protein>
    <submittedName>
        <fullName evidence="2">Putative Coilin</fullName>
    </submittedName>
</protein>
<dbReference type="InterPro" id="IPR024822">
    <property type="entry name" value="Coilin"/>
</dbReference>
<comment type="caution">
    <text evidence="2">The sequence shown here is derived from an EMBL/GenBank/DDBJ whole genome shotgun (WGS) entry which is preliminary data.</text>
</comment>
<feature type="region of interest" description="Disordered" evidence="1">
    <location>
        <begin position="65"/>
        <end position="116"/>
    </location>
</feature>
<dbReference type="PANTHER" id="PTHR15197">
    <property type="entry name" value="COILIN P80"/>
    <property type="match status" value="1"/>
</dbReference>
<evidence type="ECO:0000313" key="2">
    <source>
        <dbReference type="EMBL" id="KAG1370053.1"/>
    </source>
</evidence>
<dbReference type="Proteomes" id="UP000797356">
    <property type="component" value="Chromosome 15"/>
</dbReference>
<dbReference type="GO" id="GO:0030619">
    <property type="term" value="F:U1 snRNA binding"/>
    <property type="evidence" value="ECO:0007669"/>
    <property type="project" value="TreeGrafter"/>
</dbReference>
<dbReference type="GO" id="GO:0030620">
    <property type="term" value="F:U2 snRNA binding"/>
    <property type="evidence" value="ECO:0007669"/>
    <property type="project" value="TreeGrafter"/>
</dbReference>
<evidence type="ECO:0000313" key="3">
    <source>
        <dbReference type="Proteomes" id="UP000797356"/>
    </source>
</evidence>
<dbReference type="GO" id="GO:0000387">
    <property type="term" value="P:spliceosomal snRNP assembly"/>
    <property type="evidence" value="ECO:0007669"/>
    <property type="project" value="TreeGrafter"/>
</dbReference>
<feature type="compositionally biased region" description="Polar residues" evidence="1">
    <location>
        <begin position="89"/>
        <end position="99"/>
    </location>
</feature>
<organism evidence="2 3">
    <name type="scientific">Cocos nucifera</name>
    <name type="common">Coconut palm</name>
    <dbReference type="NCBI Taxonomy" id="13894"/>
    <lineage>
        <taxon>Eukaryota</taxon>
        <taxon>Viridiplantae</taxon>
        <taxon>Streptophyta</taxon>
        <taxon>Embryophyta</taxon>
        <taxon>Tracheophyta</taxon>
        <taxon>Spermatophyta</taxon>
        <taxon>Magnoliopsida</taxon>
        <taxon>Liliopsida</taxon>
        <taxon>Arecaceae</taxon>
        <taxon>Arecoideae</taxon>
        <taxon>Cocoseae</taxon>
        <taxon>Attaleinae</taxon>
        <taxon>Cocos</taxon>
    </lineage>
</organism>
<reference evidence="2" key="1">
    <citation type="journal article" date="2017" name="Gigascience">
        <title>The genome draft of coconut (Cocos nucifera).</title>
        <authorList>
            <person name="Xiao Y."/>
            <person name="Xu P."/>
            <person name="Fan H."/>
            <person name="Baudouin L."/>
            <person name="Xia W."/>
            <person name="Bocs S."/>
            <person name="Xu J."/>
            <person name="Li Q."/>
            <person name="Guo A."/>
            <person name="Zhou L."/>
            <person name="Li J."/>
            <person name="Wu Y."/>
            <person name="Ma Z."/>
            <person name="Armero A."/>
            <person name="Issali A.E."/>
            <person name="Liu N."/>
            <person name="Peng M."/>
            <person name="Yang Y."/>
        </authorList>
    </citation>
    <scope>NUCLEOTIDE SEQUENCE</scope>
    <source>
        <tissue evidence="2">Spear leaf of Hainan Tall coconut</tissue>
    </source>
</reference>
<reference evidence="2" key="2">
    <citation type="submission" date="2019-07" db="EMBL/GenBank/DDBJ databases">
        <authorList>
            <person name="Yang Y."/>
            <person name="Bocs S."/>
            <person name="Baudouin L."/>
        </authorList>
    </citation>
    <scope>NUCLEOTIDE SEQUENCE</scope>
    <source>
        <tissue evidence="2">Spear leaf of Hainan Tall coconut</tissue>
    </source>
</reference>
<dbReference type="OrthoDB" id="74813at2759"/>
<sequence>MDEFALPSFESTCIFKDKDILRVKKKGGRQKQVIETHDACCTKDSDIVDKQPILSNDRLLAIKDSKGNSSGYKSKNEEEGCALEENAIHKQTTSSGATNSKRKRKESDKPESSKFESDNDEFMILFSWSIN</sequence>
<evidence type="ECO:0000256" key="1">
    <source>
        <dbReference type="SAM" id="MobiDB-lite"/>
    </source>
</evidence>
<proteinExistence type="predicted"/>
<gene>
    <name evidence="2" type="ORF">COCNU_15G004190</name>
</gene>
<dbReference type="GO" id="GO:0015030">
    <property type="term" value="C:Cajal body"/>
    <property type="evidence" value="ECO:0007669"/>
    <property type="project" value="TreeGrafter"/>
</dbReference>
<dbReference type="EMBL" id="CM017886">
    <property type="protein sequence ID" value="KAG1370053.1"/>
    <property type="molecule type" value="Genomic_DNA"/>
</dbReference>
<accession>A0A8K0IXE0</accession>
<name>A0A8K0IXE0_COCNU</name>
<dbReference type="PANTHER" id="PTHR15197:SF0">
    <property type="entry name" value="COILIN"/>
    <property type="match status" value="1"/>
</dbReference>